<dbReference type="AlphaFoldDB" id="A0A1M6N1M7"/>
<name>A0A1M6N1M7_9CLOT</name>
<organism evidence="1 2">
    <name type="scientific">Hathewaya proteolytica DSM 3090</name>
    <dbReference type="NCBI Taxonomy" id="1121331"/>
    <lineage>
        <taxon>Bacteria</taxon>
        <taxon>Bacillati</taxon>
        <taxon>Bacillota</taxon>
        <taxon>Clostridia</taxon>
        <taxon>Eubacteriales</taxon>
        <taxon>Clostridiaceae</taxon>
        <taxon>Hathewaya</taxon>
    </lineage>
</organism>
<dbReference type="EMBL" id="FRAD01000009">
    <property type="protein sequence ID" value="SHJ89533.1"/>
    <property type="molecule type" value="Genomic_DNA"/>
</dbReference>
<keyword evidence="2" id="KW-1185">Reference proteome</keyword>
<evidence type="ECO:0000313" key="2">
    <source>
        <dbReference type="Proteomes" id="UP000183952"/>
    </source>
</evidence>
<sequence length="50" mass="5613">MKKDVSNLKVVRVFEEDAVSFDNMFESVIDGVVEDAIYNSLVVPHDLEVA</sequence>
<gene>
    <name evidence="1" type="ORF">SAMN02745248_01221</name>
</gene>
<proteinExistence type="predicted"/>
<protein>
    <submittedName>
        <fullName evidence="1">Uncharacterized protein</fullName>
    </submittedName>
</protein>
<dbReference type="RefSeq" id="WP_178139230.1">
    <property type="nucleotide sequence ID" value="NZ_FRAD01000009.1"/>
</dbReference>
<dbReference type="Proteomes" id="UP000183952">
    <property type="component" value="Unassembled WGS sequence"/>
</dbReference>
<reference evidence="1 2" key="1">
    <citation type="submission" date="2016-11" db="EMBL/GenBank/DDBJ databases">
        <authorList>
            <person name="Jaros S."/>
            <person name="Januszkiewicz K."/>
            <person name="Wedrychowicz H."/>
        </authorList>
    </citation>
    <scope>NUCLEOTIDE SEQUENCE [LARGE SCALE GENOMIC DNA]</scope>
    <source>
        <strain evidence="1 2">DSM 3090</strain>
    </source>
</reference>
<accession>A0A1M6N1M7</accession>
<evidence type="ECO:0000313" key="1">
    <source>
        <dbReference type="EMBL" id="SHJ89533.1"/>
    </source>
</evidence>
<dbReference type="STRING" id="1121331.SAMN02745248_01221"/>